<evidence type="ECO:0000313" key="1">
    <source>
        <dbReference type="EMBL" id="MDH2392159.1"/>
    </source>
</evidence>
<evidence type="ECO:0000313" key="2">
    <source>
        <dbReference type="Proteomes" id="UP001223144"/>
    </source>
</evidence>
<dbReference type="Gene3D" id="3.40.50.720">
    <property type="entry name" value="NAD(P)-binding Rossmann-like Domain"/>
    <property type="match status" value="1"/>
</dbReference>
<name>A0ABT6HTW3_9ACTN</name>
<dbReference type="EMBL" id="JARWBG010000037">
    <property type="protein sequence ID" value="MDH2392159.1"/>
    <property type="molecule type" value="Genomic_DNA"/>
</dbReference>
<sequence length="585" mass="61597">MNAPANDTRRRGTPAAVLAAAVQGDPQFRVPERPQLCRGLHIVDTPEGVVVDGAAERQHLRGASAAVLRQTLLPLLDGTRDHAALAEATGWSLKAVGQAVATLYFGGVLEDAEQAVALPEGTGPSSSAAIWMSRTLDCSRVHAHSSLMAQAALWSRVRLAVRESWRAPLRAALADLGITDVSQATPASAKTLASDALVVVDLAAPADTVDRMVEATADRGLRLLLVDERDGRVLVGPLVDPTATACARCARAAVGPESDPVLWESVPTAGSMVAAGLIAEEVRALLLRNEPAQSLGGQLAVDLANATTSVYKLTPETDCPTCYPTSAERTDPLPAAPLHYEHAVGFPPRHLVNPKAHQHHFRPENVGLQFEHLRYPSNPRQPLPELNLAELQALSAAEEPADWPTVLAAALRFTAGLRAPSDAGEATDPGRVNRWSPSGGNLGSCHAYAVLRGVPGLADGIHYYDAAAHALTAMHPHADYARAVLTALGAPPDKESGVPDVYLVLASDIGRVARKYGPFSYRVGNLDTGCALAQLGLVSSATRTALRLLDPHVLQPHRETVTGVSGPALLTAAVQLRQEGSAPCR</sequence>
<comment type="caution">
    <text evidence="1">The sequence shown here is derived from an EMBL/GenBank/DDBJ whole genome shotgun (WGS) entry which is preliminary data.</text>
</comment>
<organism evidence="1 2">
    <name type="scientific">Streptomyces chengmaiensis</name>
    <dbReference type="NCBI Taxonomy" id="3040919"/>
    <lineage>
        <taxon>Bacteria</taxon>
        <taxon>Bacillati</taxon>
        <taxon>Actinomycetota</taxon>
        <taxon>Actinomycetes</taxon>
        <taxon>Kitasatosporales</taxon>
        <taxon>Streptomycetaceae</taxon>
        <taxon>Streptomyces</taxon>
    </lineage>
</organism>
<dbReference type="RefSeq" id="WP_279931171.1">
    <property type="nucleotide sequence ID" value="NZ_JARWBG010000037.1"/>
</dbReference>
<dbReference type="InterPro" id="IPR000415">
    <property type="entry name" value="Nitroreductase-like"/>
</dbReference>
<dbReference type="PANTHER" id="PTHR43745:SF2">
    <property type="entry name" value="NITROREDUCTASE MJ1384-RELATED"/>
    <property type="match status" value="1"/>
</dbReference>
<proteinExistence type="predicted"/>
<dbReference type="Gene3D" id="3.40.109.10">
    <property type="entry name" value="NADH Oxidase"/>
    <property type="match status" value="1"/>
</dbReference>
<keyword evidence="2" id="KW-1185">Reference proteome</keyword>
<dbReference type="Proteomes" id="UP001223144">
    <property type="component" value="Unassembled WGS sequence"/>
</dbReference>
<dbReference type="InterPro" id="IPR052544">
    <property type="entry name" value="Bacteriocin_Proc_Enz"/>
</dbReference>
<protein>
    <submittedName>
        <fullName evidence="1">Uncharacterized protein</fullName>
    </submittedName>
</protein>
<gene>
    <name evidence="1" type="ORF">QCN29_25930</name>
</gene>
<accession>A0ABT6HTW3</accession>
<reference evidence="1 2" key="1">
    <citation type="submission" date="2023-04" db="EMBL/GenBank/DDBJ databases">
        <title>Streptomyces chengmaiensis sp. nov. isolated from the stem of mangrove plant in Hainan.</title>
        <authorList>
            <person name="Huang X."/>
            <person name="Zhou S."/>
            <person name="Chu X."/>
            <person name="Xie Y."/>
            <person name="Lin Y."/>
        </authorList>
    </citation>
    <scope>NUCLEOTIDE SEQUENCE [LARGE SCALE GENOMIC DNA]</scope>
    <source>
        <strain evidence="1 2">HNM0663</strain>
    </source>
</reference>
<dbReference type="PANTHER" id="PTHR43745">
    <property type="entry name" value="NITROREDUCTASE MJ1384-RELATED"/>
    <property type="match status" value="1"/>
</dbReference>